<organism evidence="1 2">
    <name type="scientific">Flavobacterium phage vB_FspM_immuto_2-6A</name>
    <dbReference type="NCBI Taxonomy" id="2801477"/>
    <lineage>
        <taxon>Viruses</taxon>
        <taxon>Duplodnaviria</taxon>
        <taxon>Heunggongvirae</taxon>
        <taxon>Uroviricota</taxon>
        <taxon>Caudoviricetes</taxon>
        <taxon>Immutovirus</taxon>
        <taxon>Immutovirus immuto</taxon>
    </lineage>
</organism>
<dbReference type="EMBL" id="MW353175">
    <property type="protein sequence ID" value="QQO91708.1"/>
    <property type="molecule type" value="Genomic_DNA"/>
</dbReference>
<gene>
    <name evidence="1" type="ORF">immuto26A_29</name>
</gene>
<reference evidence="1 2" key="1">
    <citation type="submission" date="2020-12" db="EMBL/GenBank/DDBJ databases">
        <title>Dynamics of Baltic Sea phages driven by environmental changes.</title>
        <authorList>
            <person name="Hoetzinger M."/>
            <person name="Nilsson E."/>
            <person name="Holmfeldt K."/>
        </authorList>
    </citation>
    <scope>NUCLEOTIDE SEQUENCE [LARGE SCALE GENOMIC DNA]</scope>
</reference>
<protein>
    <submittedName>
        <fullName evidence="1">Uncharacterized protein</fullName>
    </submittedName>
</protein>
<proteinExistence type="predicted"/>
<keyword evidence="2" id="KW-1185">Reference proteome</keyword>
<name>A0A7T8ER75_9CAUD</name>
<evidence type="ECO:0000313" key="1">
    <source>
        <dbReference type="EMBL" id="QQO91708.1"/>
    </source>
</evidence>
<evidence type="ECO:0000313" key="2">
    <source>
        <dbReference type="Proteomes" id="UP000595566"/>
    </source>
</evidence>
<accession>A0A7T8ER75</accession>
<dbReference type="Proteomes" id="UP000595566">
    <property type="component" value="Segment"/>
</dbReference>
<sequence>MFEASTTNLVSGYSGTTITTAGNVVLGCTNSSSILTVSNSNNMTKQVKVVVFTVERNDKNEVISSKFIKELWVEVKNGGSVVLAAAKQLDKDFDPDTTVVREIYSVNF</sequence>